<organism evidence="2 3">
    <name type="scientific">Carassius auratus</name>
    <name type="common">Goldfish</name>
    <dbReference type="NCBI Taxonomy" id="7957"/>
    <lineage>
        <taxon>Eukaryota</taxon>
        <taxon>Metazoa</taxon>
        <taxon>Chordata</taxon>
        <taxon>Craniata</taxon>
        <taxon>Vertebrata</taxon>
        <taxon>Euteleostomi</taxon>
        <taxon>Actinopterygii</taxon>
        <taxon>Neopterygii</taxon>
        <taxon>Teleostei</taxon>
        <taxon>Ostariophysi</taxon>
        <taxon>Cypriniformes</taxon>
        <taxon>Cyprinidae</taxon>
        <taxon>Cyprininae</taxon>
        <taxon>Carassius</taxon>
    </lineage>
</organism>
<protein>
    <submittedName>
        <fullName evidence="3">U1 small nuclear ribonucleoprotein C-like</fullName>
    </submittedName>
</protein>
<sequence>MRKTYQVADKTSSMALSVWGDSQVDVGKWYELQNVSVRQFDMKPCISSTLQTEIKVLPDLGNCFQSDEHAIITIEGDIVDTEIKVSHLCPKLHKMDAVNTTTLMNRCIKCDNCCRFTKCRSNLNGHVSIEVNGVHKKIIIDDGHLREVLNLSEKFRDTTDDLATKVLSHDRLRVQMMGRVLVKAEFVDVSESTAAFPGPSTAAFPGPSTAPFPGPSTAAFPGPSTSAAFPGPSTSAAFHGPSTAAFPGPSTAAFPGPSTSAAFHGPSTAAFPGPSTSAAFHGPSTAAFPGPSTAAAFPGSSTAAFPGPSSCASPGPNATMYKIVSDAEPEGLDFLFSKEK</sequence>
<gene>
    <name evidence="3" type="primary">LOC113048636</name>
</gene>
<dbReference type="Proteomes" id="UP000515129">
    <property type="component" value="Chromosome 29"/>
</dbReference>
<dbReference type="Gene3D" id="2.40.50.140">
    <property type="entry name" value="Nucleic acid-binding proteins"/>
    <property type="match status" value="1"/>
</dbReference>
<evidence type="ECO:0000256" key="1">
    <source>
        <dbReference type="SAM" id="MobiDB-lite"/>
    </source>
</evidence>
<feature type="compositionally biased region" description="Polar residues" evidence="1">
    <location>
        <begin position="223"/>
        <end position="236"/>
    </location>
</feature>
<evidence type="ECO:0000313" key="3">
    <source>
        <dbReference type="RefSeq" id="XP_026066284.1"/>
    </source>
</evidence>
<evidence type="ECO:0000313" key="2">
    <source>
        <dbReference type="Proteomes" id="UP000515129"/>
    </source>
</evidence>
<feature type="region of interest" description="Disordered" evidence="1">
    <location>
        <begin position="197"/>
        <end position="242"/>
    </location>
</feature>
<reference evidence="3" key="1">
    <citation type="submission" date="2025-08" db="UniProtKB">
        <authorList>
            <consortium name="RefSeq"/>
        </authorList>
    </citation>
    <scope>IDENTIFICATION</scope>
    <source>
        <strain evidence="3">Wakin</strain>
        <tissue evidence="3">Muscle</tissue>
    </source>
</reference>
<accession>A0A6P6K281</accession>
<dbReference type="GeneID" id="113048636"/>
<proteinExistence type="predicted"/>
<dbReference type="OrthoDB" id="8958406at2759"/>
<name>A0A6P6K281_CARAU</name>
<dbReference type="InterPro" id="IPR012340">
    <property type="entry name" value="NA-bd_OB-fold"/>
</dbReference>
<dbReference type="RefSeq" id="XP_026066284.1">
    <property type="nucleotide sequence ID" value="XM_026210499.1"/>
</dbReference>
<dbReference type="AlphaFoldDB" id="A0A6P6K281"/>
<dbReference type="KEGG" id="caua:113048636"/>
<keyword evidence="2" id="KW-1185">Reference proteome</keyword>